<dbReference type="PROSITE" id="PS50011">
    <property type="entry name" value="PROTEIN_KINASE_DOM"/>
    <property type="match status" value="1"/>
</dbReference>
<evidence type="ECO:0000256" key="1">
    <source>
        <dbReference type="ARBA" id="ARBA00022679"/>
    </source>
</evidence>
<sequence>MTDTLRYVPNASLDATYISPGSQPGNAPASVAVTPSAAATAAARRSTVLPRVEWAGDKPNVVPFERERFEELHRLGQGGMGEVVLLKDHDIERMVALKRLTDTNDVDRLLRFVEEIRTIGQLDHPNIVPVHDVGIDQQGRYYFVMKHLQGDTLEAIIHKLRQGDRATHARFSFPVRVQLFIGVLNAVAYAHRKGFIHRDLKPANIMVGPYGEITVMDWGLARRVRTPAGEAGAASAGSAPASLRDAASLQTQMGAVVGTPFYMSPEQARGQHDAVDERSDTYSLTVLFHELLSLNHYLEGRESLAEVLEAVQKTAPSLFTQNTSPHQPPVPSELLWFLHKGFSKAPEKRFQSADEMMLELQGVMDGRIHVQCQRTLMKRGLHEVLRSVDKHPVLLTALCTTAAAVVLASLAHLLMVFFG</sequence>
<dbReference type="RefSeq" id="WP_043389919.1">
    <property type="nucleotide sequence ID" value="NZ_JPMI01000022.1"/>
</dbReference>
<keyword evidence="3 8" id="KW-0418">Kinase</keyword>
<feature type="domain" description="Protein kinase" evidence="7">
    <location>
        <begin position="69"/>
        <end position="364"/>
    </location>
</feature>
<keyword evidence="6" id="KW-0812">Transmembrane</keyword>
<dbReference type="EMBL" id="JPMI01000022">
    <property type="protein sequence ID" value="KFA94224.1"/>
    <property type="molecule type" value="Genomic_DNA"/>
</dbReference>
<dbReference type="SUPFAM" id="SSF56112">
    <property type="entry name" value="Protein kinase-like (PK-like)"/>
    <property type="match status" value="1"/>
</dbReference>
<evidence type="ECO:0000256" key="6">
    <source>
        <dbReference type="SAM" id="Phobius"/>
    </source>
</evidence>
<dbReference type="InterPro" id="IPR008271">
    <property type="entry name" value="Ser/Thr_kinase_AS"/>
</dbReference>
<dbReference type="InterPro" id="IPR017441">
    <property type="entry name" value="Protein_kinase_ATP_BS"/>
</dbReference>
<evidence type="ECO:0000256" key="5">
    <source>
        <dbReference type="PROSITE-ProRule" id="PRU10141"/>
    </source>
</evidence>
<dbReference type="GO" id="GO:0005524">
    <property type="term" value="F:ATP binding"/>
    <property type="evidence" value="ECO:0007669"/>
    <property type="project" value="UniProtKB-UniRule"/>
</dbReference>
<dbReference type="InterPro" id="IPR011009">
    <property type="entry name" value="Kinase-like_dom_sf"/>
</dbReference>
<dbReference type="SMART" id="SM00220">
    <property type="entry name" value="S_TKc"/>
    <property type="match status" value="1"/>
</dbReference>
<dbReference type="Pfam" id="PF00069">
    <property type="entry name" value="Pkinase"/>
    <property type="match status" value="1"/>
</dbReference>
<protein>
    <submittedName>
        <fullName evidence="8">Protein kinase</fullName>
    </submittedName>
</protein>
<evidence type="ECO:0000259" key="7">
    <source>
        <dbReference type="PROSITE" id="PS50011"/>
    </source>
</evidence>
<dbReference type="GO" id="GO:0004674">
    <property type="term" value="F:protein serine/threonine kinase activity"/>
    <property type="evidence" value="ECO:0007669"/>
    <property type="project" value="TreeGrafter"/>
</dbReference>
<dbReference type="InterPro" id="IPR000719">
    <property type="entry name" value="Prot_kinase_dom"/>
</dbReference>
<feature type="transmembrane region" description="Helical" evidence="6">
    <location>
        <begin position="393"/>
        <end position="418"/>
    </location>
</feature>
<keyword evidence="2 5" id="KW-0547">Nucleotide-binding</keyword>
<dbReference type="CDD" id="cd14014">
    <property type="entry name" value="STKc_PknB_like"/>
    <property type="match status" value="1"/>
</dbReference>
<gene>
    <name evidence="8" type="ORF">Q664_03955</name>
</gene>
<proteinExistence type="predicted"/>
<evidence type="ECO:0000256" key="4">
    <source>
        <dbReference type="ARBA" id="ARBA00022840"/>
    </source>
</evidence>
<keyword evidence="1" id="KW-0808">Transferase</keyword>
<evidence type="ECO:0000256" key="2">
    <source>
        <dbReference type="ARBA" id="ARBA00022741"/>
    </source>
</evidence>
<dbReference type="PROSITE" id="PS00107">
    <property type="entry name" value="PROTEIN_KINASE_ATP"/>
    <property type="match status" value="1"/>
</dbReference>
<dbReference type="Gene3D" id="3.30.200.20">
    <property type="entry name" value="Phosphorylase Kinase, domain 1"/>
    <property type="match status" value="1"/>
</dbReference>
<name>A0A084T0I9_9BACT</name>
<evidence type="ECO:0000313" key="8">
    <source>
        <dbReference type="EMBL" id="KFA94224.1"/>
    </source>
</evidence>
<dbReference type="PANTHER" id="PTHR43289">
    <property type="entry name" value="MITOGEN-ACTIVATED PROTEIN KINASE KINASE KINASE 20-RELATED"/>
    <property type="match status" value="1"/>
</dbReference>
<dbReference type="AlphaFoldDB" id="A0A084T0I9"/>
<evidence type="ECO:0000256" key="3">
    <source>
        <dbReference type="ARBA" id="ARBA00022777"/>
    </source>
</evidence>
<organism evidence="8 9">
    <name type="scientific">Archangium violaceum Cb vi76</name>
    <dbReference type="NCBI Taxonomy" id="1406225"/>
    <lineage>
        <taxon>Bacteria</taxon>
        <taxon>Pseudomonadati</taxon>
        <taxon>Myxococcota</taxon>
        <taxon>Myxococcia</taxon>
        <taxon>Myxococcales</taxon>
        <taxon>Cystobacterineae</taxon>
        <taxon>Archangiaceae</taxon>
        <taxon>Archangium</taxon>
    </lineage>
</organism>
<feature type="binding site" evidence="5">
    <location>
        <position position="98"/>
    </location>
    <ligand>
        <name>ATP</name>
        <dbReference type="ChEBI" id="CHEBI:30616"/>
    </ligand>
</feature>
<evidence type="ECO:0000313" key="9">
    <source>
        <dbReference type="Proteomes" id="UP000028547"/>
    </source>
</evidence>
<dbReference type="PANTHER" id="PTHR43289:SF6">
    <property type="entry name" value="SERINE_THREONINE-PROTEIN KINASE NEKL-3"/>
    <property type="match status" value="1"/>
</dbReference>
<keyword evidence="6" id="KW-1133">Transmembrane helix</keyword>
<dbReference type="PROSITE" id="PS00108">
    <property type="entry name" value="PROTEIN_KINASE_ST"/>
    <property type="match status" value="1"/>
</dbReference>
<comment type="caution">
    <text evidence="8">The sequence shown here is derived from an EMBL/GenBank/DDBJ whole genome shotgun (WGS) entry which is preliminary data.</text>
</comment>
<accession>A0A084T0I9</accession>
<dbReference type="Gene3D" id="1.10.510.10">
    <property type="entry name" value="Transferase(Phosphotransferase) domain 1"/>
    <property type="match status" value="1"/>
</dbReference>
<keyword evidence="6" id="KW-0472">Membrane</keyword>
<keyword evidence="4 5" id="KW-0067">ATP-binding</keyword>
<reference evidence="8 9" key="1">
    <citation type="submission" date="2014-07" db="EMBL/GenBank/DDBJ databases">
        <title>Draft Genome Sequence of Gephyronic Acid Producer, Cystobacter violaceus Strain Cb vi76.</title>
        <authorList>
            <person name="Stevens D.C."/>
            <person name="Young J."/>
            <person name="Carmichael R."/>
            <person name="Tan J."/>
            <person name="Taylor R.E."/>
        </authorList>
    </citation>
    <scope>NUCLEOTIDE SEQUENCE [LARGE SCALE GENOMIC DNA]</scope>
    <source>
        <strain evidence="8 9">Cb vi76</strain>
    </source>
</reference>
<dbReference type="Proteomes" id="UP000028547">
    <property type="component" value="Unassembled WGS sequence"/>
</dbReference>